<reference evidence="3" key="1">
    <citation type="submission" date="2016-10" db="EMBL/GenBank/DDBJ databases">
        <authorList>
            <person name="Varghese N."/>
            <person name="Submissions S."/>
        </authorList>
    </citation>
    <scope>NUCLEOTIDE SEQUENCE [LARGE SCALE GENOMIC DNA]</scope>
    <source>
        <strain evidence="3">DSM 13327</strain>
    </source>
</reference>
<dbReference type="Pfam" id="PF00149">
    <property type="entry name" value="Metallophos"/>
    <property type="match status" value="1"/>
</dbReference>
<keyword evidence="2" id="KW-0378">Hydrolase</keyword>
<name>A0A1I4P2F6_9FIRM</name>
<evidence type="ECO:0000259" key="1">
    <source>
        <dbReference type="Pfam" id="PF00149"/>
    </source>
</evidence>
<sequence>MKIGHIADIHWGLGYSGPTATARFDDICRTMDWVADRMIAEGCDIVIVAGDMFRKADIALEKASKEIRACTAWLRKLTAVGIEIVIISGTPSHDPISAYELLKDYQLPKVTIATEPIWYDYDGECGFSIVCIPGMDRSSFVSKEEYRGLPAHVVHQMMTDHITETCQEFRRESNYSPTILVSHMTYDLAETGFEDVLMQQEAILTTDAVAGYDLVTLGHIHRPQQNGNVFYSGSPERLSFNDEKVDAGFWIHEWDGQKFDSRFIDTPARRFVTYKLDEFGVKMVIEDSLCWDWDEGDEEDHGPCPKDAVVRIHYTCSEELNRQLNRRTLEKSLYDAGAYYVSEIKGDVKRSEDRLRDAEITEALGPIDALRKWANNQESEPAEIEELAAMTAELLEVPADAL</sequence>
<keyword evidence="3" id="KW-1185">Reference proteome</keyword>
<dbReference type="OrthoDB" id="9773856at2"/>
<dbReference type="GO" id="GO:0004527">
    <property type="term" value="F:exonuclease activity"/>
    <property type="evidence" value="ECO:0007669"/>
    <property type="project" value="UniProtKB-KW"/>
</dbReference>
<organism evidence="2 3">
    <name type="scientific">Pelosinus propionicus DSM 13327</name>
    <dbReference type="NCBI Taxonomy" id="1123291"/>
    <lineage>
        <taxon>Bacteria</taxon>
        <taxon>Bacillati</taxon>
        <taxon>Bacillota</taxon>
        <taxon>Negativicutes</taxon>
        <taxon>Selenomonadales</taxon>
        <taxon>Sporomusaceae</taxon>
        <taxon>Pelosinus</taxon>
    </lineage>
</organism>
<dbReference type="Proteomes" id="UP000199520">
    <property type="component" value="Unassembled WGS sequence"/>
</dbReference>
<dbReference type="Gene3D" id="3.60.21.10">
    <property type="match status" value="1"/>
</dbReference>
<dbReference type="EMBL" id="FOTS01000056">
    <property type="protein sequence ID" value="SFM21991.1"/>
    <property type="molecule type" value="Genomic_DNA"/>
</dbReference>
<dbReference type="RefSeq" id="WP_090942790.1">
    <property type="nucleotide sequence ID" value="NZ_FOTS01000056.1"/>
</dbReference>
<dbReference type="STRING" id="1123291.SAMN04490355_105637"/>
<evidence type="ECO:0000313" key="3">
    <source>
        <dbReference type="Proteomes" id="UP000199520"/>
    </source>
</evidence>
<protein>
    <submittedName>
        <fullName evidence="2">Exonuclease SbcD</fullName>
    </submittedName>
</protein>
<evidence type="ECO:0000313" key="2">
    <source>
        <dbReference type="EMBL" id="SFM21991.1"/>
    </source>
</evidence>
<proteinExistence type="predicted"/>
<dbReference type="InterPro" id="IPR004843">
    <property type="entry name" value="Calcineurin-like_PHP"/>
</dbReference>
<dbReference type="AlphaFoldDB" id="A0A1I4P2F6"/>
<accession>A0A1I4P2F6</accession>
<dbReference type="InterPro" id="IPR050535">
    <property type="entry name" value="DNA_Repair-Maintenance_Comp"/>
</dbReference>
<dbReference type="PANTHER" id="PTHR30337">
    <property type="entry name" value="COMPONENT OF ATP-DEPENDENT DSDNA EXONUCLEASE"/>
    <property type="match status" value="1"/>
</dbReference>
<dbReference type="InterPro" id="IPR029052">
    <property type="entry name" value="Metallo-depent_PP-like"/>
</dbReference>
<keyword evidence="2" id="KW-0540">Nuclease</keyword>
<gene>
    <name evidence="2" type="ORF">SAMN04490355_105637</name>
</gene>
<dbReference type="PANTHER" id="PTHR30337:SF0">
    <property type="entry name" value="NUCLEASE SBCCD SUBUNIT D"/>
    <property type="match status" value="1"/>
</dbReference>
<feature type="domain" description="Calcineurin-like phosphoesterase" evidence="1">
    <location>
        <begin position="1"/>
        <end position="223"/>
    </location>
</feature>
<dbReference type="SUPFAM" id="SSF56300">
    <property type="entry name" value="Metallo-dependent phosphatases"/>
    <property type="match status" value="1"/>
</dbReference>
<keyword evidence="2" id="KW-0269">Exonuclease</keyword>